<feature type="region of interest" description="Disordered" evidence="1">
    <location>
        <begin position="1"/>
        <end position="21"/>
    </location>
</feature>
<feature type="region of interest" description="Disordered" evidence="1">
    <location>
        <begin position="244"/>
        <end position="263"/>
    </location>
</feature>
<evidence type="ECO:0000256" key="2">
    <source>
        <dbReference type="SAM" id="Phobius"/>
    </source>
</evidence>
<sequence length="358" mass="39865">MDQNSQPTPQPPYGNMATSKPKKKKTGLIVGITLGVLAIVAIIAALLTYFLWWQNPEKMVTDAVSNAIVSKKAVVNGKIMINMKDSAKLELNVKANAVSDKVRSNIDAKLTIKDVDKTFSLKGDIVVDGDGTVYVKIDNLKDSFSDIFELMVEEQTAKSGFALSKDQIKEYRDKMLSQLDPVLNKFNGKWMKISPDDIKDDSYKCYTEALKKMRSDESVRREIARLYKKNSFYSIKDSNISDRNGGRGFELQGDREKSSKFDDELKKSSIGKEFSKCEKSNDSSNDDNLSIDKASLKMWVDRWSHELKALELKGEGDKASTEVSLDITMNKSEEVNIPSDAGSLKELLGIFGGGYSGD</sequence>
<feature type="transmembrane region" description="Helical" evidence="2">
    <location>
        <begin position="28"/>
        <end position="52"/>
    </location>
</feature>
<gene>
    <name evidence="3" type="ORF">TM074_02600</name>
</gene>
<proteinExistence type="predicted"/>
<reference evidence="3" key="1">
    <citation type="submission" date="2024-06" db="EMBL/GenBank/DDBJ databases">
        <authorList>
            <person name="Atkinson C."/>
            <person name="McLean J."/>
            <person name="Gallagher L."/>
            <person name="Bor B."/>
            <person name="Mougous J."/>
        </authorList>
    </citation>
    <scope>NUCLEOTIDE SEQUENCE</scope>
    <source>
        <strain evidence="3">TM7-074</strain>
    </source>
</reference>
<feature type="compositionally biased region" description="Basic and acidic residues" evidence="1">
    <location>
        <begin position="252"/>
        <end position="263"/>
    </location>
</feature>
<evidence type="ECO:0000256" key="1">
    <source>
        <dbReference type="SAM" id="MobiDB-lite"/>
    </source>
</evidence>
<organism evidence="3">
    <name type="scientific">Candidatus Nanosynbacter sp. TM7-074</name>
    <dbReference type="NCBI Taxonomy" id="3158573"/>
    <lineage>
        <taxon>Bacteria</taxon>
        <taxon>Candidatus Saccharimonadota</taxon>
        <taxon>Candidatus Saccharimonadia</taxon>
        <taxon>Candidatus Nanosynbacterales</taxon>
        <taxon>Candidatus Nanosynbacteraceae</taxon>
        <taxon>Candidatus Nanosynbacter</taxon>
    </lineage>
</organism>
<keyword evidence="2" id="KW-1133">Transmembrane helix</keyword>
<evidence type="ECO:0000313" key="3">
    <source>
        <dbReference type="EMBL" id="XDN89576.1"/>
    </source>
</evidence>
<dbReference type="EMBL" id="CP158487">
    <property type="protein sequence ID" value="XDN89576.1"/>
    <property type="molecule type" value="Genomic_DNA"/>
</dbReference>
<keyword evidence="2" id="KW-0472">Membrane</keyword>
<protein>
    <submittedName>
        <fullName evidence="3">Uncharacterized protein</fullName>
    </submittedName>
</protein>
<dbReference type="AlphaFoldDB" id="A0AB39JCX4"/>
<name>A0AB39JCX4_9BACT</name>
<dbReference type="RefSeq" id="WP_369000154.1">
    <property type="nucleotide sequence ID" value="NZ_CP158487.1"/>
</dbReference>
<accession>A0AB39JCX4</accession>
<keyword evidence="2" id="KW-0812">Transmembrane</keyword>